<dbReference type="AlphaFoldDB" id="A0A6P7LKG5"/>
<evidence type="ECO:0000256" key="2">
    <source>
        <dbReference type="ARBA" id="ARBA00011030"/>
    </source>
</evidence>
<dbReference type="PANTHER" id="PTHR31258:SF5">
    <property type="entry name" value="TMEM54 PROTEIN-RELATED"/>
    <property type="match status" value="1"/>
</dbReference>
<feature type="transmembrane region" description="Helical" evidence="7">
    <location>
        <begin position="62"/>
        <end position="81"/>
    </location>
</feature>
<comment type="similarity">
    <text evidence="2">Belongs to the TMEM54 family.</text>
</comment>
<dbReference type="RefSeq" id="XP_028994309.1">
    <property type="nucleotide sequence ID" value="XM_029138476.3"/>
</dbReference>
<dbReference type="InParanoid" id="A0A6P7LKG5"/>
<gene>
    <name evidence="9" type="primary">tmem54a</name>
</gene>
<evidence type="ECO:0000256" key="1">
    <source>
        <dbReference type="ARBA" id="ARBA00004141"/>
    </source>
</evidence>
<dbReference type="Pfam" id="PF12304">
    <property type="entry name" value="BCLP"/>
    <property type="match status" value="1"/>
</dbReference>
<feature type="transmembrane region" description="Helical" evidence="7">
    <location>
        <begin position="93"/>
        <end position="117"/>
    </location>
</feature>
<dbReference type="Proteomes" id="UP000515150">
    <property type="component" value="Chromosome 22"/>
</dbReference>
<dbReference type="FunCoup" id="A0A6P7LKG5">
    <property type="interactions" value="23"/>
</dbReference>
<proteinExistence type="inferred from homology"/>
<keyword evidence="8" id="KW-1185">Reference proteome</keyword>
<protein>
    <submittedName>
        <fullName evidence="9">Transmembrane protein 54a</fullName>
    </submittedName>
</protein>
<feature type="transmembrane region" description="Helical" evidence="7">
    <location>
        <begin position="158"/>
        <end position="189"/>
    </location>
</feature>
<evidence type="ECO:0000256" key="5">
    <source>
        <dbReference type="ARBA" id="ARBA00023136"/>
    </source>
</evidence>
<dbReference type="OrthoDB" id="9389418at2759"/>
<dbReference type="CTD" id="393318"/>
<feature type="compositionally biased region" description="Acidic residues" evidence="6">
    <location>
        <begin position="220"/>
        <end position="229"/>
    </location>
</feature>
<evidence type="ECO:0000256" key="3">
    <source>
        <dbReference type="ARBA" id="ARBA00022692"/>
    </source>
</evidence>
<evidence type="ECO:0000313" key="8">
    <source>
        <dbReference type="Proteomes" id="UP000515150"/>
    </source>
</evidence>
<dbReference type="GO" id="GO:0016020">
    <property type="term" value="C:membrane"/>
    <property type="evidence" value="ECO:0007669"/>
    <property type="project" value="UniProtKB-SubCell"/>
</dbReference>
<keyword evidence="5 7" id="KW-0472">Membrane</keyword>
<keyword evidence="4 7" id="KW-1133">Transmembrane helix</keyword>
<feature type="transmembrane region" description="Helical" evidence="7">
    <location>
        <begin position="21"/>
        <end position="42"/>
    </location>
</feature>
<accession>A0A6P7LKG5</accession>
<dbReference type="GeneID" id="114848182"/>
<organism evidence="8 9">
    <name type="scientific">Betta splendens</name>
    <name type="common">Siamese fighting fish</name>
    <dbReference type="NCBI Taxonomy" id="158456"/>
    <lineage>
        <taxon>Eukaryota</taxon>
        <taxon>Metazoa</taxon>
        <taxon>Chordata</taxon>
        <taxon>Craniata</taxon>
        <taxon>Vertebrata</taxon>
        <taxon>Euteleostomi</taxon>
        <taxon>Actinopterygii</taxon>
        <taxon>Neopterygii</taxon>
        <taxon>Teleostei</taxon>
        <taxon>Neoteleostei</taxon>
        <taxon>Acanthomorphata</taxon>
        <taxon>Anabantaria</taxon>
        <taxon>Anabantiformes</taxon>
        <taxon>Anabantoidei</taxon>
        <taxon>Osphronemidae</taxon>
        <taxon>Betta</taxon>
    </lineage>
</organism>
<dbReference type="InterPro" id="IPR020977">
    <property type="entry name" value="Beta-casein-like"/>
</dbReference>
<reference evidence="9" key="1">
    <citation type="submission" date="2025-08" db="UniProtKB">
        <authorList>
            <consortium name="RefSeq"/>
        </authorList>
    </citation>
    <scope>IDENTIFICATION</scope>
</reference>
<evidence type="ECO:0000256" key="6">
    <source>
        <dbReference type="SAM" id="MobiDB-lite"/>
    </source>
</evidence>
<comment type="subcellular location">
    <subcellularLocation>
        <location evidence="1">Membrane</location>
        <topology evidence="1">Multi-pass membrane protein</topology>
    </subcellularLocation>
</comment>
<evidence type="ECO:0000313" key="9">
    <source>
        <dbReference type="RefSeq" id="XP_028994309.1"/>
    </source>
</evidence>
<evidence type="ECO:0000256" key="4">
    <source>
        <dbReference type="ARBA" id="ARBA00022989"/>
    </source>
</evidence>
<evidence type="ECO:0000256" key="7">
    <source>
        <dbReference type="SAM" id="Phobius"/>
    </source>
</evidence>
<sequence length="243" mass="26281">MVYCGVCCASLKDSKALMKMGLGLVLVSHVNFLLGALAHGALLRNMSAKTEPNGVEYGISNVLAIAAGLVGIFGGIVAIVLSKNKKSRILQWVLLVFCFLAGLLAAASTVGLLVSVVKVMSNKEKNLINCHASVTGVVSSNITYECPYDPTRAYTTTIILWVLLISMSIVEMVFSFHCFAACTSFLYLCPCRKRPTPSRRVCIRDSIEVATSVQRPGSDSEAEPAEQEDLLDHPSPQEQSHWL</sequence>
<keyword evidence="3 7" id="KW-0812">Transmembrane</keyword>
<dbReference type="PANTHER" id="PTHR31258">
    <property type="entry name" value="KERATINOCYTE-ASSOCIATED PROTEIN 3"/>
    <property type="match status" value="1"/>
</dbReference>
<name>A0A6P7LKG5_BETSP</name>
<dbReference type="KEGG" id="bspl:114848182"/>
<feature type="region of interest" description="Disordered" evidence="6">
    <location>
        <begin position="213"/>
        <end position="243"/>
    </location>
</feature>